<comment type="catalytic activity">
    <reaction evidence="14">
        <text>L-lysyl(20)-[histone H4] + 3 S-adenosyl-L-methionine = N(6),N(6),N(6)-trimethyl-L-lysyl(20)-[histone H4] + 3 S-adenosyl-L-homocysteine + 3 H(+)</text>
        <dbReference type="Rhea" id="RHEA:64456"/>
        <dbReference type="Rhea" id="RHEA-COMP:15554"/>
        <dbReference type="Rhea" id="RHEA-COMP:15998"/>
        <dbReference type="ChEBI" id="CHEBI:15378"/>
        <dbReference type="ChEBI" id="CHEBI:29969"/>
        <dbReference type="ChEBI" id="CHEBI:57856"/>
        <dbReference type="ChEBI" id="CHEBI:59789"/>
        <dbReference type="ChEBI" id="CHEBI:61961"/>
        <dbReference type="EC" id="2.1.1.372"/>
    </reaction>
</comment>
<dbReference type="OrthoDB" id="6627536at2759"/>
<dbReference type="EMBL" id="MU006245">
    <property type="protein sequence ID" value="KAF2819427.1"/>
    <property type="molecule type" value="Genomic_DNA"/>
</dbReference>
<dbReference type="PANTHER" id="PTHR12977">
    <property type="entry name" value="SUPPRESSOR OF VARIEGATION 4-20-RELATED"/>
    <property type="match status" value="1"/>
</dbReference>
<dbReference type="GO" id="GO:0005694">
    <property type="term" value="C:chromosome"/>
    <property type="evidence" value="ECO:0007669"/>
    <property type="project" value="UniProtKB-SubCell"/>
</dbReference>
<dbReference type="EC" id="2.1.1.372" evidence="12"/>
<keyword evidence="8 17" id="KW-0808">Transferase</keyword>
<comment type="function">
    <text evidence="1">Histone methyltransferase that trimethylates 'Lys-20' of histone H4 to form H4K20me3.</text>
</comment>
<feature type="compositionally biased region" description="Basic residues" evidence="15">
    <location>
        <begin position="644"/>
        <end position="653"/>
    </location>
</feature>
<keyword evidence="10" id="KW-0156">Chromatin regulator</keyword>
<dbReference type="PANTHER" id="PTHR12977:SF4">
    <property type="entry name" value="HISTONE-LYSINE N-METHYLTRANSFERASE KMT5B"/>
    <property type="match status" value="1"/>
</dbReference>
<dbReference type="InterPro" id="IPR001214">
    <property type="entry name" value="SET_dom"/>
</dbReference>
<evidence type="ECO:0000256" key="9">
    <source>
        <dbReference type="ARBA" id="ARBA00022691"/>
    </source>
</evidence>
<dbReference type="Gene3D" id="1.10.10.1700">
    <property type="entry name" value="Histone-lysine N-methyltransferase"/>
    <property type="match status" value="1"/>
</dbReference>
<evidence type="ECO:0000256" key="7">
    <source>
        <dbReference type="ARBA" id="ARBA00022603"/>
    </source>
</evidence>
<sequence length="653" mass="74646">MPPSKGEKKGLTLEKLATYDDVITDALVDKVYYWTTIRKNRGTRFTASRGLQGEDIAGIIREQVIWDKDPLEAVQQLLDLPGLRKFVGGLRDKNDQEQFRRHLRRYVNIYMPDCPFEVTTTNRYMITEHEASITARRDINPREEIKYLTGVQVAMTEEQEKSLEMRGKDFSLIISSRKKTRSLFLGPARFANHDCDANARLSTKGYDGMQIVAVKPINEGEEITVSYGDDYFGDDNEECLCHTCEDRQQNGWAPMKRVDDSEDDEMEEESTATATPTSGRKRQRNSTSEDASDDTTPITKRARVDKKTSPAKSRDPEDMRETLLKKVHNTSSLRQELPVSSIEDPASNLSTTAPPVSREIRNQQRDGLLTVSLDETSSSRETTPKSPLTAASPKSSNSTDATSIDEERHSESTAKVMVDPEIIHERPTLGVATVKEEITTTTVNAPWPSPPVEDDAMSDLSELSDSMEFDSDNEQIIKRKFRPALRTTRSKSRYEVHNRVGTPISNGKEQDGEYVENERKPGDYMTSNSLLSAKFSKWVECQTCEITFVQQDGYLTRKDCPRCERHSKLYGYPWPKTERDGKHDKEERITDHRTVHRFVEPEEERELKRNKTKKIMKESIRDRFSTPRSGRDSMSASVEVDSGRRRRRVRKTM</sequence>
<feature type="compositionally biased region" description="Basic and acidic residues" evidence="15">
    <location>
        <begin position="305"/>
        <end position="324"/>
    </location>
</feature>
<accession>A0A6A6ZGV8</accession>
<evidence type="ECO:0000256" key="12">
    <source>
        <dbReference type="ARBA" id="ARBA00024057"/>
    </source>
</evidence>
<feature type="region of interest" description="Disordered" evidence="15">
    <location>
        <begin position="600"/>
        <end position="653"/>
    </location>
</feature>
<feature type="region of interest" description="Disordered" evidence="15">
    <location>
        <begin position="252"/>
        <end position="414"/>
    </location>
</feature>
<dbReference type="PROSITE" id="PS50280">
    <property type="entry name" value="SET"/>
    <property type="match status" value="1"/>
</dbReference>
<dbReference type="Proteomes" id="UP000799424">
    <property type="component" value="Unassembled WGS sequence"/>
</dbReference>
<feature type="compositionally biased region" description="Polar residues" evidence="15">
    <location>
        <begin position="392"/>
        <end position="402"/>
    </location>
</feature>
<proteinExistence type="predicted"/>
<evidence type="ECO:0000259" key="16">
    <source>
        <dbReference type="PROSITE" id="PS50280"/>
    </source>
</evidence>
<evidence type="ECO:0000256" key="14">
    <source>
        <dbReference type="ARBA" id="ARBA00048081"/>
    </source>
</evidence>
<dbReference type="InterPro" id="IPR046341">
    <property type="entry name" value="SET_dom_sf"/>
</dbReference>
<evidence type="ECO:0000256" key="3">
    <source>
        <dbReference type="ARBA" id="ARBA00004286"/>
    </source>
</evidence>
<dbReference type="InterPro" id="IPR025783">
    <property type="entry name" value="Set9_fungi"/>
</dbReference>
<dbReference type="InterPro" id="IPR039977">
    <property type="entry name" value="Suv4-20/Set9"/>
</dbReference>
<dbReference type="GO" id="GO:0140943">
    <property type="term" value="F:histone H4K20 trimethyltransferase activity"/>
    <property type="evidence" value="ECO:0007669"/>
    <property type="project" value="UniProtKB-EC"/>
</dbReference>
<evidence type="ECO:0000313" key="17">
    <source>
        <dbReference type="EMBL" id="KAF2819427.1"/>
    </source>
</evidence>
<dbReference type="CDD" id="cd10524">
    <property type="entry name" value="SET_Suv4-20-like"/>
    <property type="match status" value="1"/>
</dbReference>
<dbReference type="AlphaFoldDB" id="A0A6A6ZGV8"/>
<protein>
    <recommendedName>
        <fullName evidence="5">Histone-lysine N-methyltransferase SET9</fullName>
        <ecNumber evidence="12">2.1.1.372</ecNumber>
    </recommendedName>
    <alternativeName>
        <fullName evidence="4">Histone-lysine N-methyltransferase set9</fullName>
    </alternativeName>
    <alternativeName>
        <fullName evidence="13">SET domain protein 9</fullName>
    </alternativeName>
</protein>
<evidence type="ECO:0000256" key="4">
    <source>
        <dbReference type="ARBA" id="ARBA00014232"/>
    </source>
</evidence>
<dbReference type="GO" id="GO:0005634">
    <property type="term" value="C:nucleus"/>
    <property type="evidence" value="ECO:0007669"/>
    <property type="project" value="UniProtKB-SubCell"/>
</dbReference>
<dbReference type="InterPro" id="IPR041938">
    <property type="entry name" value="Hist-Lys_N-MTase_N"/>
</dbReference>
<organism evidence="17 18">
    <name type="scientific">Ophiobolus disseminans</name>
    <dbReference type="NCBI Taxonomy" id="1469910"/>
    <lineage>
        <taxon>Eukaryota</taxon>
        <taxon>Fungi</taxon>
        <taxon>Dikarya</taxon>
        <taxon>Ascomycota</taxon>
        <taxon>Pezizomycotina</taxon>
        <taxon>Dothideomycetes</taxon>
        <taxon>Pleosporomycetidae</taxon>
        <taxon>Pleosporales</taxon>
        <taxon>Pleosporineae</taxon>
        <taxon>Phaeosphaeriaceae</taxon>
        <taxon>Ophiobolus</taxon>
    </lineage>
</organism>
<evidence type="ECO:0000256" key="5">
    <source>
        <dbReference type="ARBA" id="ARBA00015413"/>
    </source>
</evidence>
<keyword evidence="6" id="KW-0158">Chromosome</keyword>
<feature type="domain" description="SET" evidence="16">
    <location>
        <begin position="114"/>
        <end position="228"/>
    </location>
</feature>
<evidence type="ECO:0000256" key="6">
    <source>
        <dbReference type="ARBA" id="ARBA00022454"/>
    </source>
</evidence>
<evidence type="ECO:0000256" key="8">
    <source>
        <dbReference type="ARBA" id="ARBA00022679"/>
    </source>
</evidence>
<evidence type="ECO:0000256" key="15">
    <source>
        <dbReference type="SAM" id="MobiDB-lite"/>
    </source>
</evidence>
<dbReference type="Gene3D" id="2.170.270.10">
    <property type="entry name" value="SET domain"/>
    <property type="match status" value="1"/>
</dbReference>
<evidence type="ECO:0000256" key="10">
    <source>
        <dbReference type="ARBA" id="ARBA00022853"/>
    </source>
</evidence>
<name>A0A6A6ZGV8_9PLEO</name>
<keyword evidence="7 17" id="KW-0489">Methyltransferase</keyword>
<comment type="subcellular location">
    <subcellularLocation>
        <location evidence="3">Chromosome</location>
    </subcellularLocation>
    <subcellularLocation>
        <location evidence="2">Nucleus</location>
    </subcellularLocation>
</comment>
<evidence type="ECO:0000313" key="18">
    <source>
        <dbReference type="Proteomes" id="UP000799424"/>
    </source>
</evidence>
<feature type="compositionally biased region" description="Acidic residues" evidence="15">
    <location>
        <begin position="260"/>
        <end position="270"/>
    </location>
</feature>
<dbReference type="PROSITE" id="PS51567">
    <property type="entry name" value="SAM_MT43_SUVAR420_1"/>
    <property type="match status" value="1"/>
</dbReference>
<feature type="compositionally biased region" description="Polar residues" evidence="15">
    <location>
        <begin position="285"/>
        <end position="298"/>
    </location>
</feature>
<evidence type="ECO:0000256" key="1">
    <source>
        <dbReference type="ARBA" id="ARBA00001984"/>
    </source>
</evidence>
<keyword evidence="11" id="KW-0539">Nucleus</keyword>
<feature type="compositionally biased region" description="Polar residues" evidence="15">
    <location>
        <begin position="373"/>
        <end position="386"/>
    </location>
</feature>
<reference evidence="17" key="1">
    <citation type="journal article" date="2020" name="Stud. Mycol.">
        <title>101 Dothideomycetes genomes: a test case for predicting lifestyles and emergence of pathogens.</title>
        <authorList>
            <person name="Haridas S."/>
            <person name="Albert R."/>
            <person name="Binder M."/>
            <person name="Bloem J."/>
            <person name="Labutti K."/>
            <person name="Salamov A."/>
            <person name="Andreopoulos B."/>
            <person name="Baker S."/>
            <person name="Barry K."/>
            <person name="Bills G."/>
            <person name="Bluhm B."/>
            <person name="Cannon C."/>
            <person name="Castanera R."/>
            <person name="Culley D."/>
            <person name="Daum C."/>
            <person name="Ezra D."/>
            <person name="Gonzalez J."/>
            <person name="Henrissat B."/>
            <person name="Kuo A."/>
            <person name="Liang C."/>
            <person name="Lipzen A."/>
            <person name="Lutzoni F."/>
            <person name="Magnuson J."/>
            <person name="Mondo S."/>
            <person name="Nolan M."/>
            <person name="Ohm R."/>
            <person name="Pangilinan J."/>
            <person name="Park H.-J."/>
            <person name="Ramirez L."/>
            <person name="Alfaro M."/>
            <person name="Sun H."/>
            <person name="Tritt A."/>
            <person name="Yoshinaga Y."/>
            <person name="Zwiers L.-H."/>
            <person name="Turgeon B."/>
            <person name="Goodwin S."/>
            <person name="Spatafora J."/>
            <person name="Crous P."/>
            <person name="Grigoriev I."/>
        </authorList>
    </citation>
    <scope>NUCLEOTIDE SEQUENCE</scope>
    <source>
        <strain evidence="17">CBS 113818</strain>
    </source>
</reference>
<feature type="compositionally biased region" description="Basic and acidic residues" evidence="15">
    <location>
        <begin position="600"/>
        <end position="631"/>
    </location>
</feature>
<gene>
    <name evidence="17" type="ORF">CC86DRAFT_460534</name>
</gene>
<dbReference type="SMART" id="SM00317">
    <property type="entry name" value="SET"/>
    <property type="match status" value="1"/>
</dbReference>
<keyword evidence="18" id="KW-1185">Reference proteome</keyword>
<dbReference type="GO" id="GO:0032259">
    <property type="term" value="P:methylation"/>
    <property type="evidence" value="ECO:0007669"/>
    <property type="project" value="UniProtKB-KW"/>
</dbReference>
<evidence type="ECO:0000256" key="13">
    <source>
        <dbReference type="ARBA" id="ARBA00030653"/>
    </source>
</evidence>
<dbReference type="SUPFAM" id="SSF82199">
    <property type="entry name" value="SET domain"/>
    <property type="match status" value="1"/>
</dbReference>
<keyword evidence="9" id="KW-0949">S-adenosyl-L-methionine</keyword>
<dbReference type="Pfam" id="PF00856">
    <property type="entry name" value="SET"/>
    <property type="match status" value="1"/>
</dbReference>
<evidence type="ECO:0000256" key="2">
    <source>
        <dbReference type="ARBA" id="ARBA00004123"/>
    </source>
</evidence>
<evidence type="ECO:0000256" key="11">
    <source>
        <dbReference type="ARBA" id="ARBA00023242"/>
    </source>
</evidence>